<comment type="caution">
    <text evidence="1">The sequence shown here is derived from an EMBL/GenBank/DDBJ whole genome shotgun (WGS) entry which is preliminary data.</text>
</comment>
<dbReference type="OrthoDB" id="9815144at2"/>
<dbReference type="AlphaFoldDB" id="A0A0P6Y5L3"/>
<organism evidence="1 2">
    <name type="scientific">Thermanaerothrix daxensis</name>
    <dbReference type="NCBI Taxonomy" id="869279"/>
    <lineage>
        <taxon>Bacteria</taxon>
        <taxon>Bacillati</taxon>
        <taxon>Chloroflexota</taxon>
        <taxon>Anaerolineae</taxon>
        <taxon>Anaerolineales</taxon>
        <taxon>Anaerolineaceae</taxon>
        <taxon>Thermanaerothrix</taxon>
    </lineage>
</organism>
<dbReference type="SUPFAM" id="SSF102588">
    <property type="entry name" value="LmbE-like"/>
    <property type="match status" value="1"/>
</dbReference>
<dbReference type="Proteomes" id="UP000050544">
    <property type="component" value="Unassembled WGS sequence"/>
</dbReference>
<evidence type="ECO:0000313" key="2">
    <source>
        <dbReference type="Proteomes" id="UP000050544"/>
    </source>
</evidence>
<dbReference type="InterPro" id="IPR024078">
    <property type="entry name" value="LmbE-like_dom_sf"/>
</dbReference>
<dbReference type="GO" id="GO:0016811">
    <property type="term" value="F:hydrolase activity, acting on carbon-nitrogen (but not peptide) bonds, in linear amides"/>
    <property type="evidence" value="ECO:0007669"/>
    <property type="project" value="TreeGrafter"/>
</dbReference>
<dbReference type="Pfam" id="PF02585">
    <property type="entry name" value="PIG-L"/>
    <property type="match status" value="1"/>
</dbReference>
<dbReference type="STRING" id="869279.SE15_03805"/>
<dbReference type="PATRIC" id="fig|869279.4.peg.771"/>
<dbReference type="RefSeq" id="WP_054520758.1">
    <property type="nucleotide sequence ID" value="NZ_LGKO01000002.1"/>
</dbReference>
<evidence type="ECO:0000313" key="1">
    <source>
        <dbReference type="EMBL" id="KPL84276.1"/>
    </source>
</evidence>
<protein>
    <submittedName>
        <fullName evidence="1">GlcNAc-PI de-N-acetylase</fullName>
    </submittedName>
</protein>
<dbReference type="EMBL" id="LGKO01000002">
    <property type="protein sequence ID" value="KPL84276.1"/>
    <property type="molecule type" value="Genomic_DNA"/>
</dbReference>
<keyword evidence="2" id="KW-1185">Reference proteome</keyword>
<dbReference type="PANTHER" id="PTHR12993:SF11">
    <property type="entry name" value="N-ACETYLGLUCOSAMINYL-PHOSPHATIDYLINOSITOL DE-N-ACETYLASE"/>
    <property type="match status" value="1"/>
</dbReference>
<dbReference type="Gene3D" id="3.40.50.10320">
    <property type="entry name" value="LmbE-like"/>
    <property type="match status" value="1"/>
</dbReference>
<accession>A0A0P6Y5L3</accession>
<reference evidence="1 2" key="1">
    <citation type="submission" date="2015-07" db="EMBL/GenBank/DDBJ databases">
        <title>Whole genome sequence of Thermanaerothrix daxensis DSM 23592.</title>
        <authorList>
            <person name="Hemp J."/>
            <person name="Ward L.M."/>
            <person name="Pace L.A."/>
            <person name="Fischer W.W."/>
        </authorList>
    </citation>
    <scope>NUCLEOTIDE SEQUENCE [LARGE SCALE GENOMIC DNA]</scope>
    <source>
        <strain evidence="1 2">GNS-1</strain>
    </source>
</reference>
<sequence length="296" mass="32870">MSETVHKPTLLAVLAHPDDETFGIGGTLAYYARRGVDVFLICATRGEAGDVSPEFLEGYHSIAERREAELRCAAGKLGLKGVFFLDYRDSGMPGSADNHHPQALINAPLEEVARKIAAHIRRLRPQVVITFDPIGGYRHPDHIAIHQATVRAFDLAAQSDPELDARAGSPYQPHKLYFHTIPRTFLRLTVRLMRLTGRDPHRFGRNGDIDLAAIAAVEFPTDAVVDYHEVAAIRDEAAACHASQGGSGLTSGWLGRLFRRWVARETFMRAYPPRLNGYVERDLFEGIANLESLRKP</sequence>
<gene>
    <name evidence="1" type="ORF">SE15_03805</name>
</gene>
<proteinExistence type="predicted"/>
<dbReference type="InterPro" id="IPR003737">
    <property type="entry name" value="GlcNAc_PI_deacetylase-related"/>
</dbReference>
<name>A0A0P6Y5L3_9CHLR</name>
<dbReference type="PANTHER" id="PTHR12993">
    <property type="entry name" value="N-ACETYLGLUCOSAMINYL-PHOSPHATIDYLINOSITOL DE-N-ACETYLASE-RELATED"/>
    <property type="match status" value="1"/>
</dbReference>